<dbReference type="InterPro" id="IPR050952">
    <property type="entry name" value="TRIM-NHL_E3_ligases"/>
</dbReference>
<feature type="region of interest" description="Disordered" evidence="3">
    <location>
        <begin position="1"/>
        <end position="20"/>
    </location>
</feature>
<feature type="repeat" description="NHL" evidence="2">
    <location>
        <begin position="188"/>
        <end position="219"/>
    </location>
</feature>
<dbReference type="STRING" id="7574.A0A1S3IVT9"/>
<dbReference type="Pfam" id="PF17170">
    <property type="entry name" value="DUF5128"/>
    <property type="match status" value="1"/>
</dbReference>
<evidence type="ECO:0000313" key="5">
    <source>
        <dbReference type="RefSeq" id="XP_013402310.1"/>
    </source>
</evidence>
<accession>A0A1S3IVT9</accession>
<feature type="repeat" description="NHL" evidence="2">
    <location>
        <begin position="30"/>
        <end position="73"/>
    </location>
</feature>
<keyword evidence="1" id="KW-0677">Repeat</keyword>
<sequence>MSFSPYGPQPVLIPPPRGAPENALNRVPQITEFGRIGFKQDELYWPWFLDTSSTGDIAVADTDNNRIQVFNTHTHSVVFPPYGVQGQGTNKGELLAPRSVKYSPIPELHFTVADTGNRRVVLLRINFKSGCLEEVGEFGRTIFREPSDVSCDWRTGNMYVTDTSLNKVTIHNKYGELVSELRPQPQRPFYQPMGVAVDENGRVFVTDMGNNAVKIFDRNGDFIQEIGGLGTGLGQFNRPKGICIDRKGYIYIADEGNSRVQMWSSDLKYMSEIITSTPMPKGVAAHNQLFVTTGDQYNFVKVYNM</sequence>
<evidence type="ECO:0000313" key="6">
    <source>
        <dbReference type="RefSeq" id="XP_013403204.1"/>
    </source>
</evidence>
<proteinExistence type="predicted"/>
<name>A0A1S3IVT9_LINAN</name>
<dbReference type="GO" id="GO:0061630">
    <property type="term" value="F:ubiquitin protein ligase activity"/>
    <property type="evidence" value="ECO:0007669"/>
    <property type="project" value="TreeGrafter"/>
</dbReference>
<dbReference type="PANTHER" id="PTHR24104">
    <property type="entry name" value="E3 UBIQUITIN-PROTEIN LIGASE NHLRC1-RELATED"/>
    <property type="match status" value="1"/>
</dbReference>
<dbReference type="KEGG" id="lak:106167946"/>
<dbReference type="GeneID" id="106167946"/>
<evidence type="ECO:0000256" key="3">
    <source>
        <dbReference type="SAM" id="MobiDB-lite"/>
    </source>
</evidence>
<dbReference type="Proteomes" id="UP000085678">
    <property type="component" value="Unplaced"/>
</dbReference>
<evidence type="ECO:0000313" key="4">
    <source>
        <dbReference type="Proteomes" id="UP000085678"/>
    </source>
</evidence>
<feature type="compositionally biased region" description="Pro residues" evidence="3">
    <location>
        <begin position="7"/>
        <end position="18"/>
    </location>
</feature>
<dbReference type="GeneID" id="106168615"/>
<dbReference type="SUPFAM" id="SSF63829">
    <property type="entry name" value="Calcium-dependent phosphotriesterase"/>
    <property type="match status" value="1"/>
</dbReference>
<dbReference type="Pfam" id="PF01436">
    <property type="entry name" value="NHL"/>
    <property type="match status" value="1"/>
</dbReference>
<evidence type="ECO:0000256" key="1">
    <source>
        <dbReference type="ARBA" id="ARBA00022737"/>
    </source>
</evidence>
<dbReference type="InterPro" id="IPR011042">
    <property type="entry name" value="6-blade_b-propeller_TolB-like"/>
</dbReference>
<organism evidence="4 5">
    <name type="scientific">Lingula anatina</name>
    <name type="common">Brachiopod</name>
    <name type="synonym">Lingula unguis</name>
    <dbReference type="NCBI Taxonomy" id="7574"/>
    <lineage>
        <taxon>Eukaryota</taxon>
        <taxon>Metazoa</taxon>
        <taxon>Spiralia</taxon>
        <taxon>Lophotrochozoa</taxon>
        <taxon>Brachiopoda</taxon>
        <taxon>Linguliformea</taxon>
        <taxon>Lingulata</taxon>
        <taxon>Lingulida</taxon>
        <taxon>Linguloidea</taxon>
        <taxon>Lingulidae</taxon>
        <taxon>Lingula</taxon>
    </lineage>
</organism>
<dbReference type="Gene3D" id="2.120.10.30">
    <property type="entry name" value="TolB, C-terminal domain"/>
    <property type="match status" value="2"/>
</dbReference>
<dbReference type="PROSITE" id="PS51125">
    <property type="entry name" value="NHL"/>
    <property type="match status" value="3"/>
</dbReference>
<keyword evidence="4" id="KW-1185">Reference proteome</keyword>
<dbReference type="AlphaFoldDB" id="A0A1S3IVT9"/>
<dbReference type="GO" id="GO:0043161">
    <property type="term" value="P:proteasome-mediated ubiquitin-dependent protein catabolic process"/>
    <property type="evidence" value="ECO:0007669"/>
    <property type="project" value="TreeGrafter"/>
</dbReference>
<dbReference type="OMA" id="YMSEIIT"/>
<dbReference type="KEGG" id="lak:106168615"/>
<dbReference type="RefSeq" id="XP_013402310.1">
    <property type="nucleotide sequence ID" value="XM_013546856.1"/>
</dbReference>
<feature type="repeat" description="NHL" evidence="2">
    <location>
        <begin position="223"/>
        <end position="266"/>
    </location>
</feature>
<dbReference type="CDD" id="cd05819">
    <property type="entry name" value="NHL"/>
    <property type="match status" value="1"/>
</dbReference>
<evidence type="ECO:0000256" key="2">
    <source>
        <dbReference type="PROSITE-ProRule" id="PRU00504"/>
    </source>
</evidence>
<dbReference type="RefSeq" id="XP_013403204.1">
    <property type="nucleotide sequence ID" value="XM_013547750.1"/>
</dbReference>
<reference evidence="5 6" key="1">
    <citation type="submission" date="2025-04" db="UniProtKB">
        <authorList>
            <consortium name="RefSeq"/>
        </authorList>
    </citation>
    <scope>IDENTIFICATION</scope>
    <source>
        <tissue evidence="5 6">Gonads</tissue>
    </source>
</reference>
<dbReference type="OrthoDB" id="10039644at2759"/>
<gene>
    <name evidence="5" type="primary">LOC106167946</name>
    <name evidence="6" type="synonym">LOC106168615</name>
</gene>
<dbReference type="GO" id="GO:0000209">
    <property type="term" value="P:protein polyubiquitination"/>
    <property type="evidence" value="ECO:0007669"/>
    <property type="project" value="TreeGrafter"/>
</dbReference>
<dbReference type="InterPro" id="IPR001258">
    <property type="entry name" value="NHL_repeat"/>
</dbReference>
<protein>
    <submittedName>
        <fullName evidence="5 6">Tripartite motif-containing protein 2</fullName>
    </submittedName>
</protein>
<dbReference type="PANTHER" id="PTHR24104:SF25">
    <property type="entry name" value="PROTEIN LIN-41"/>
    <property type="match status" value="1"/>
</dbReference>